<feature type="compositionally biased region" description="Basic and acidic residues" evidence="10">
    <location>
        <begin position="190"/>
        <end position="210"/>
    </location>
</feature>
<keyword evidence="5 11" id="KW-0812">Transmembrane</keyword>
<evidence type="ECO:0000256" key="11">
    <source>
        <dbReference type="SAM" id="Phobius"/>
    </source>
</evidence>
<feature type="transmembrane region" description="Helical" evidence="11">
    <location>
        <begin position="74"/>
        <end position="96"/>
    </location>
</feature>
<evidence type="ECO:0000256" key="9">
    <source>
        <dbReference type="ARBA" id="ARBA00038039"/>
    </source>
</evidence>
<feature type="transmembrane region" description="Helical" evidence="11">
    <location>
        <begin position="264"/>
        <end position="283"/>
    </location>
</feature>
<dbReference type="Proteomes" id="UP000800092">
    <property type="component" value="Unassembled WGS sequence"/>
</dbReference>
<dbReference type="SMART" id="SM00679">
    <property type="entry name" value="CTNS"/>
    <property type="match status" value="2"/>
</dbReference>
<gene>
    <name evidence="12" type="ORF">EV356DRAFT_454348</name>
</gene>
<evidence type="ECO:0000256" key="7">
    <source>
        <dbReference type="ARBA" id="ARBA00022989"/>
    </source>
</evidence>
<feature type="transmembrane region" description="Helical" evidence="11">
    <location>
        <begin position="14"/>
        <end position="36"/>
    </location>
</feature>
<evidence type="ECO:0000256" key="3">
    <source>
        <dbReference type="ARBA" id="ARBA00022448"/>
    </source>
</evidence>
<feature type="region of interest" description="Disordered" evidence="10">
    <location>
        <begin position="106"/>
        <end position="142"/>
    </location>
</feature>
<protein>
    <submittedName>
        <fullName evidence="12">PQ-loop-domain-containing protein</fullName>
    </submittedName>
</protein>
<evidence type="ECO:0000313" key="12">
    <source>
        <dbReference type="EMBL" id="KAF2230227.1"/>
    </source>
</evidence>
<dbReference type="GO" id="GO:0034488">
    <property type="term" value="P:basic amino acid transmembrane export from vacuole"/>
    <property type="evidence" value="ECO:0007669"/>
    <property type="project" value="UniProtKB-ARBA"/>
</dbReference>
<evidence type="ECO:0000313" key="13">
    <source>
        <dbReference type="Proteomes" id="UP000800092"/>
    </source>
</evidence>
<dbReference type="GO" id="GO:0098588">
    <property type="term" value="C:bounding membrane of organelle"/>
    <property type="evidence" value="ECO:0007669"/>
    <property type="project" value="UniProtKB-ARBA"/>
</dbReference>
<dbReference type="GO" id="GO:0005773">
    <property type="term" value="C:vacuole"/>
    <property type="evidence" value="ECO:0007669"/>
    <property type="project" value="UniProtKB-SubCell"/>
</dbReference>
<dbReference type="PROSITE" id="PS51257">
    <property type="entry name" value="PROKAR_LIPOPROTEIN"/>
    <property type="match status" value="1"/>
</dbReference>
<feature type="transmembrane region" description="Helical" evidence="11">
    <location>
        <begin position="303"/>
        <end position="323"/>
    </location>
</feature>
<dbReference type="Gene3D" id="1.20.1280.290">
    <property type="match status" value="2"/>
</dbReference>
<dbReference type="EMBL" id="ML991845">
    <property type="protein sequence ID" value="KAF2230227.1"/>
    <property type="molecule type" value="Genomic_DNA"/>
</dbReference>
<comment type="similarity">
    <text evidence="9">Belongs to the laat-1 family.</text>
</comment>
<dbReference type="PANTHER" id="PTHR16201">
    <property type="entry name" value="SEVEN TRANSMEMBRANE PROTEIN 1-RELATED"/>
    <property type="match status" value="1"/>
</dbReference>
<dbReference type="GO" id="GO:0015179">
    <property type="term" value="F:L-amino acid transmembrane transporter activity"/>
    <property type="evidence" value="ECO:0007669"/>
    <property type="project" value="UniProtKB-ARBA"/>
</dbReference>
<keyword evidence="6" id="KW-0677">Repeat</keyword>
<evidence type="ECO:0000256" key="6">
    <source>
        <dbReference type="ARBA" id="ARBA00022737"/>
    </source>
</evidence>
<feature type="transmembrane region" description="Helical" evidence="11">
    <location>
        <begin position="351"/>
        <end position="374"/>
    </location>
</feature>
<dbReference type="FunFam" id="1.20.1280.290:FF:000011">
    <property type="entry name" value="PQ loop repeat protein"/>
    <property type="match status" value="1"/>
</dbReference>
<evidence type="ECO:0000256" key="1">
    <source>
        <dbReference type="ARBA" id="ARBA00004116"/>
    </source>
</evidence>
<evidence type="ECO:0000256" key="8">
    <source>
        <dbReference type="ARBA" id="ARBA00023136"/>
    </source>
</evidence>
<dbReference type="GO" id="GO:0012505">
    <property type="term" value="C:endomembrane system"/>
    <property type="evidence" value="ECO:0007669"/>
    <property type="project" value="UniProtKB-SubCell"/>
</dbReference>
<dbReference type="AlphaFoldDB" id="A0A6A6GWX8"/>
<reference evidence="12" key="1">
    <citation type="journal article" date="2020" name="Stud. Mycol.">
        <title>101 Dothideomycetes genomes: a test case for predicting lifestyles and emergence of pathogens.</title>
        <authorList>
            <person name="Haridas S."/>
            <person name="Albert R."/>
            <person name="Binder M."/>
            <person name="Bloem J."/>
            <person name="Labutti K."/>
            <person name="Salamov A."/>
            <person name="Andreopoulos B."/>
            <person name="Baker S."/>
            <person name="Barry K."/>
            <person name="Bills G."/>
            <person name="Bluhm B."/>
            <person name="Cannon C."/>
            <person name="Castanera R."/>
            <person name="Culley D."/>
            <person name="Daum C."/>
            <person name="Ezra D."/>
            <person name="Gonzalez J."/>
            <person name="Henrissat B."/>
            <person name="Kuo A."/>
            <person name="Liang C."/>
            <person name="Lipzen A."/>
            <person name="Lutzoni F."/>
            <person name="Magnuson J."/>
            <person name="Mondo S."/>
            <person name="Nolan M."/>
            <person name="Ohm R."/>
            <person name="Pangilinan J."/>
            <person name="Park H.-J."/>
            <person name="Ramirez L."/>
            <person name="Alfaro M."/>
            <person name="Sun H."/>
            <person name="Tritt A."/>
            <person name="Yoshinaga Y."/>
            <person name="Zwiers L.-H."/>
            <person name="Turgeon B."/>
            <person name="Goodwin S."/>
            <person name="Spatafora J."/>
            <person name="Crous P."/>
            <person name="Grigoriev I."/>
        </authorList>
    </citation>
    <scope>NUCLEOTIDE SEQUENCE</scope>
    <source>
        <strain evidence="12">Tuck. ex Michener</strain>
    </source>
</reference>
<dbReference type="InterPro" id="IPR051415">
    <property type="entry name" value="LAAT-1"/>
</dbReference>
<keyword evidence="4" id="KW-0926">Vacuole</keyword>
<proteinExistence type="inferred from homology"/>
<feature type="transmembrane region" description="Helical" evidence="11">
    <location>
        <begin position="48"/>
        <end position="68"/>
    </location>
</feature>
<comment type="subcellular location">
    <subcellularLocation>
        <location evidence="2">Endomembrane system</location>
        <topology evidence="2">Multi-pass membrane protein</topology>
    </subcellularLocation>
    <subcellularLocation>
        <location evidence="1">Vacuole</location>
    </subcellularLocation>
</comment>
<dbReference type="GO" id="GO:0015101">
    <property type="term" value="F:organic cation transmembrane transporter activity"/>
    <property type="evidence" value="ECO:0007669"/>
    <property type="project" value="UniProtKB-ARBA"/>
</dbReference>
<keyword evidence="3" id="KW-0813">Transport</keyword>
<organism evidence="12 13">
    <name type="scientific">Viridothelium virens</name>
    <name type="common">Speckled blister lichen</name>
    <name type="synonym">Trypethelium virens</name>
    <dbReference type="NCBI Taxonomy" id="1048519"/>
    <lineage>
        <taxon>Eukaryota</taxon>
        <taxon>Fungi</taxon>
        <taxon>Dikarya</taxon>
        <taxon>Ascomycota</taxon>
        <taxon>Pezizomycotina</taxon>
        <taxon>Dothideomycetes</taxon>
        <taxon>Dothideomycetes incertae sedis</taxon>
        <taxon>Trypetheliales</taxon>
        <taxon>Trypetheliaceae</taxon>
        <taxon>Viridothelium</taxon>
    </lineage>
</organism>
<dbReference type="GO" id="GO:0015174">
    <property type="term" value="F:basic amino acid transmembrane transporter activity"/>
    <property type="evidence" value="ECO:0007669"/>
    <property type="project" value="UniProtKB-ARBA"/>
</dbReference>
<name>A0A6A6GWX8_VIRVR</name>
<evidence type="ECO:0000256" key="2">
    <source>
        <dbReference type="ARBA" id="ARBA00004127"/>
    </source>
</evidence>
<feature type="region of interest" description="Disordered" evidence="10">
    <location>
        <begin position="176"/>
        <end position="210"/>
    </location>
</feature>
<dbReference type="GO" id="GO:0034490">
    <property type="term" value="P:basic amino acid transmembrane import into vacuole"/>
    <property type="evidence" value="ECO:0007669"/>
    <property type="project" value="UniProtKB-ARBA"/>
</dbReference>
<keyword evidence="7 11" id="KW-1133">Transmembrane helix</keyword>
<accession>A0A6A6GWX8</accession>
<dbReference type="InterPro" id="IPR006603">
    <property type="entry name" value="PQ-loop_rpt"/>
</dbReference>
<dbReference type="PANTHER" id="PTHR16201:SF35">
    <property type="entry name" value="VACUOLAR AMINO ACID TRANSPORTER YPQ1-RELATED"/>
    <property type="match status" value="1"/>
</dbReference>
<sequence>MYPPSRALNLDVEAISGIFGSISIACWVVVFTPQIVENFRRKSAEAVSIWFIVIWLAGDVFNIAGAVLQEVLATMIILAVYYTLADIVLVAQCYWYRGWGARQAHGHSTVPGNGTDTDGSKPPSERSVSSETSPLLRPNRSPVRIRDLDDRDRRSSFNDYEDRSRSLSTIHENISSHGVSHLSPTVPLHASRDHSTAGRSEEVYRVEEGRRREPHVERHSRIKAVLFNTAAVLVVCAAGVLGWWLSWRRQSDSPPEDNAAPDGLYFNTQGQIYGYICAILYLVSRFPQLWQNYQRKKTEGLSILFFLFACIGNLTYVLSIVAYDPTALCKNRKCHEGEDLALYGKYILVNLSWLIGSFGTLLLDLGVFVQFFIYRDNYDDYEKNEEGRIRHETHSDYTDETVVADVYRISGERRRLDERGPQHQQEFH</sequence>
<feature type="transmembrane region" description="Helical" evidence="11">
    <location>
        <begin position="225"/>
        <end position="244"/>
    </location>
</feature>
<dbReference type="OrthoDB" id="8048523at2759"/>
<evidence type="ECO:0000256" key="10">
    <source>
        <dbReference type="SAM" id="MobiDB-lite"/>
    </source>
</evidence>
<evidence type="ECO:0000256" key="4">
    <source>
        <dbReference type="ARBA" id="ARBA00022554"/>
    </source>
</evidence>
<keyword evidence="13" id="KW-1185">Reference proteome</keyword>
<evidence type="ECO:0000256" key="5">
    <source>
        <dbReference type="ARBA" id="ARBA00022692"/>
    </source>
</evidence>
<dbReference type="Pfam" id="PF04193">
    <property type="entry name" value="PQ-loop"/>
    <property type="match status" value="2"/>
</dbReference>
<keyword evidence="8 11" id="KW-0472">Membrane</keyword>